<evidence type="ECO:0000313" key="2">
    <source>
        <dbReference type="EMBL" id="QJA96280.1"/>
    </source>
</evidence>
<name>A0A6M3LMR6_9ZZZZ</name>
<proteinExistence type="predicted"/>
<feature type="transmembrane region" description="Helical" evidence="1">
    <location>
        <begin position="14"/>
        <end position="38"/>
    </location>
</feature>
<gene>
    <name evidence="2" type="ORF">MM415B10349_0003</name>
</gene>
<reference evidence="2" key="1">
    <citation type="submission" date="2020-03" db="EMBL/GenBank/DDBJ databases">
        <title>The deep terrestrial virosphere.</title>
        <authorList>
            <person name="Holmfeldt K."/>
            <person name="Nilsson E."/>
            <person name="Simone D."/>
            <person name="Lopez-Fernandez M."/>
            <person name="Wu X."/>
            <person name="de Brujin I."/>
            <person name="Lundin D."/>
            <person name="Andersson A."/>
            <person name="Bertilsson S."/>
            <person name="Dopson M."/>
        </authorList>
    </citation>
    <scope>NUCLEOTIDE SEQUENCE</scope>
    <source>
        <strain evidence="2">MM415B10349</strain>
    </source>
</reference>
<keyword evidence="1" id="KW-0812">Transmembrane</keyword>
<dbReference type="AlphaFoldDB" id="A0A6M3LMR6"/>
<keyword evidence="1" id="KW-0472">Membrane</keyword>
<keyword evidence="1" id="KW-1133">Transmembrane helix</keyword>
<organism evidence="2">
    <name type="scientific">viral metagenome</name>
    <dbReference type="NCBI Taxonomy" id="1070528"/>
    <lineage>
        <taxon>unclassified sequences</taxon>
        <taxon>metagenomes</taxon>
        <taxon>organismal metagenomes</taxon>
    </lineage>
</organism>
<accession>A0A6M3LMR6</accession>
<evidence type="ECO:0000256" key="1">
    <source>
        <dbReference type="SAM" id="Phobius"/>
    </source>
</evidence>
<protein>
    <submittedName>
        <fullName evidence="2">Uncharacterized protein</fullName>
    </submittedName>
</protein>
<sequence length="40" mass="4590">MTTMREYKEDMEKVWSAVILIGSIVLATLTILVAHLIWGR</sequence>
<dbReference type="EMBL" id="MT143385">
    <property type="protein sequence ID" value="QJA96280.1"/>
    <property type="molecule type" value="Genomic_DNA"/>
</dbReference>